<dbReference type="PROSITE" id="PS50144">
    <property type="entry name" value="MATH"/>
    <property type="match status" value="1"/>
</dbReference>
<sequence length="365" mass="41307">MLILLLAALLFCPCSETKFPLVRNAFKMKPLSKQPASLSDLSTMFGDTSELVPTPSNEESESASNKKKNSDYKLAHHAHIKPIMTGDVIDIILHAAGSKLHAGRLGKYFHIYLRCPKPREDGEWVIETETVLKLISSNGTSMQISEPCRYGHPRYPRGWGWKDFISWKRLEKSYIVDGSVTVEAHVTITKMEGFGKEDLRKFNESIREFSDIVLIVEGRKFYLSKMFLAIQSSYFKSLLFGDFVESEKSGIELKGVDPESFQNFLELLHGESSIDDSTVDGILHLADMYDAPTAIKRCEEFLLEKSKMAMSSKLKLSARYGLYSVMEKNLSGINTLQDLRSIIPADLPEKESDSFLVFFKKNMDL</sequence>
<feature type="domain" description="BTB" evidence="3">
    <location>
        <begin position="210"/>
        <end position="269"/>
    </location>
</feature>
<feature type="domain" description="MATH" evidence="4">
    <location>
        <begin position="38"/>
        <end position="186"/>
    </location>
</feature>
<gene>
    <name evidence="5" type="ORF">CRE_22656</name>
</gene>
<dbReference type="InterPro" id="IPR000210">
    <property type="entry name" value="BTB/POZ_dom"/>
</dbReference>
<dbReference type="SMART" id="SM00225">
    <property type="entry name" value="BTB"/>
    <property type="match status" value="1"/>
</dbReference>
<name>E3N8S3_CAERE</name>
<feature type="signal peptide" evidence="2">
    <location>
        <begin position="1"/>
        <end position="17"/>
    </location>
</feature>
<dbReference type="Pfam" id="PF00917">
    <property type="entry name" value="MATH"/>
    <property type="match status" value="1"/>
</dbReference>
<dbReference type="eggNOG" id="ENOG502S0TN">
    <property type="taxonomic scope" value="Eukaryota"/>
</dbReference>
<reference evidence="5" key="1">
    <citation type="submission" date="2007-07" db="EMBL/GenBank/DDBJ databases">
        <title>PCAP assembly of the Caenorhabditis remanei genome.</title>
        <authorList>
            <consortium name="The Caenorhabditis remanei Sequencing Consortium"/>
            <person name="Wilson R.K."/>
        </authorList>
    </citation>
    <scope>NUCLEOTIDE SEQUENCE [LARGE SCALE GENOMIC DNA]</scope>
    <source>
        <strain evidence="5">PB4641</strain>
    </source>
</reference>
<proteinExistence type="predicted"/>
<evidence type="ECO:0000256" key="2">
    <source>
        <dbReference type="SAM" id="SignalP"/>
    </source>
</evidence>
<dbReference type="EMBL" id="DS268558">
    <property type="protein sequence ID" value="EFO89568.1"/>
    <property type="molecule type" value="Genomic_DNA"/>
</dbReference>
<dbReference type="PANTHER" id="PTHR22743:SF165">
    <property type="entry name" value="BTB AND MATH DOMAIN CONTAINING-RELATED"/>
    <property type="match status" value="1"/>
</dbReference>
<keyword evidence="2" id="KW-0732">Signal</keyword>
<dbReference type="SUPFAM" id="SSF49599">
    <property type="entry name" value="TRAF domain-like"/>
    <property type="match status" value="1"/>
</dbReference>
<dbReference type="PANTHER" id="PTHR22743">
    <property type="entry name" value="MEPRIN/TRAF-LIKE MATH FAMILY-C.ELEGANS"/>
    <property type="match status" value="1"/>
</dbReference>
<evidence type="ECO:0008006" key="7">
    <source>
        <dbReference type="Google" id="ProtNLM"/>
    </source>
</evidence>
<evidence type="ECO:0000259" key="4">
    <source>
        <dbReference type="PROSITE" id="PS50144"/>
    </source>
</evidence>
<keyword evidence="6" id="KW-1185">Reference proteome</keyword>
<dbReference type="InterPro" id="IPR002083">
    <property type="entry name" value="MATH/TRAF_dom"/>
</dbReference>
<protein>
    <recommendedName>
        <fullName evidence="7">BTB domain-containing protein</fullName>
    </recommendedName>
</protein>
<organism evidence="6">
    <name type="scientific">Caenorhabditis remanei</name>
    <name type="common">Caenorhabditis vulgaris</name>
    <dbReference type="NCBI Taxonomy" id="31234"/>
    <lineage>
        <taxon>Eukaryota</taxon>
        <taxon>Metazoa</taxon>
        <taxon>Ecdysozoa</taxon>
        <taxon>Nematoda</taxon>
        <taxon>Chromadorea</taxon>
        <taxon>Rhabditida</taxon>
        <taxon>Rhabditina</taxon>
        <taxon>Rhabditomorpha</taxon>
        <taxon>Rhabditoidea</taxon>
        <taxon>Rhabditidae</taxon>
        <taxon>Peloderinae</taxon>
        <taxon>Caenorhabditis</taxon>
    </lineage>
</organism>
<dbReference type="InterPro" id="IPR052664">
    <property type="entry name" value="BTB-MATH_domain_protein"/>
</dbReference>
<dbReference type="InterPro" id="IPR008974">
    <property type="entry name" value="TRAF-like"/>
</dbReference>
<dbReference type="AlphaFoldDB" id="E3N8S3"/>
<evidence type="ECO:0000259" key="3">
    <source>
        <dbReference type="PROSITE" id="PS50097"/>
    </source>
</evidence>
<dbReference type="Pfam" id="PF00651">
    <property type="entry name" value="BTB"/>
    <property type="match status" value="1"/>
</dbReference>
<dbReference type="SUPFAM" id="SSF54695">
    <property type="entry name" value="POZ domain"/>
    <property type="match status" value="1"/>
</dbReference>
<dbReference type="STRING" id="31234.E3N8S3"/>
<dbReference type="CDD" id="cd18186">
    <property type="entry name" value="BTB_POZ_ZBTB_KLHL-like"/>
    <property type="match status" value="1"/>
</dbReference>
<feature type="region of interest" description="Disordered" evidence="1">
    <location>
        <begin position="49"/>
        <end position="70"/>
    </location>
</feature>
<dbReference type="PROSITE" id="PS50097">
    <property type="entry name" value="BTB"/>
    <property type="match status" value="1"/>
</dbReference>
<dbReference type="InParanoid" id="E3N8S3"/>
<accession>E3N8S3</accession>
<dbReference type="Proteomes" id="UP000008281">
    <property type="component" value="Unassembled WGS sequence"/>
</dbReference>
<dbReference type="OrthoDB" id="6359816at2759"/>
<dbReference type="Gene3D" id="3.30.710.10">
    <property type="entry name" value="Potassium Channel Kv1.1, Chain A"/>
    <property type="match status" value="1"/>
</dbReference>
<evidence type="ECO:0000313" key="5">
    <source>
        <dbReference type="EMBL" id="EFO89568.1"/>
    </source>
</evidence>
<dbReference type="HOGENOM" id="CLU_759192_0_0_1"/>
<dbReference type="CDD" id="cd00121">
    <property type="entry name" value="MATH"/>
    <property type="match status" value="1"/>
</dbReference>
<evidence type="ECO:0000256" key="1">
    <source>
        <dbReference type="SAM" id="MobiDB-lite"/>
    </source>
</evidence>
<feature type="chain" id="PRO_5003178311" description="BTB domain-containing protein" evidence="2">
    <location>
        <begin position="18"/>
        <end position="365"/>
    </location>
</feature>
<dbReference type="InterPro" id="IPR011333">
    <property type="entry name" value="SKP1/BTB/POZ_sf"/>
</dbReference>
<dbReference type="Gene3D" id="2.60.210.10">
    <property type="entry name" value="Apoptosis, Tumor Necrosis Factor Receptor Associated Protein 2, Chain A"/>
    <property type="match status" value="1"/>
</dbReference>
<evidence type="ECO:0000313" key="6">
    <source>
        <dbReference type="Proteomes" id="UP000008281"/>
    </source>
</evidence>